<dbReference type="PRINTS" id="PR00359">
    <property type="entry name" value="BP450"/>
</dbReference>
<keyword evidence="2" id="KW-0560">Oxidoreductase</keyword>
<keyword evidence="2" id="KW-0479">Metal-binding</keyword>
<gene>
    <name evidence="3" type="ORF">BJ999_001889</name>
</gene>
<dbReference type="GO" id="GO:0006707">
    <property type="term" value="P:cholesterol catabolic process"/>
    <property type="evidence" value="ECO:0007669"/>
    <property type="project" value="TreeGrafter"/>
</dbReference>
<proteinExistence type="inferred from homology"/>
<dbReference type="Proteomes" id="UP000591272">
    <property type="component" value="Unassembled WGS sequence"/>
</dbReference>
<dbReference type="InterPro" id="IPR017972">
    <property type="entry name" value="Cyt_P450_CS"/>
</dbReference>
<reference evidence="3 4" key="1">
    <citation type="submission" date="2020-07" db="EMBL/GenBank/DDBJ databases">
        <title>Sequencing the genomes of 1000 actinobacteria strains.</title>
        <authorList>
            <person name="Klenk H.-P."/>
        </authorList>
    </citation>
    <scope>NUCLEOTIDE SEQUENCE [LARGE SCALE GENOMIC DNA]</scope>
    <source>
        <strain evidence="3 4">DSM 43461</strain>
    </source>
</reference>
<keyword evidence="2" id="KW-0349">Heme</keyword>
<dbReference type="PROSITE" id="PS00086">
    <property type="entry name" value="CYTOCHROME_P450"/>
    <property type="match status" value="1"/>
</dbReference>
<dbReference type="GO" id="GO:0008395">
    <property type="term" value="F:steroid hydroxylase activity"/>
    <property type="evidence" value="ECO:0007669"/>
    <property type="project" value="TreeGrafter"/>
</dbReference>
<dbReference type="SUPFAM" id="SSF48264">
    <property type="entry name" value="Cytochrome P450"/>
    <property type="match status" value="1"/>
</dbReference>
<dbReference type="GO" id="GO:0005506">
    <property type="term" value="F:iron ion binding"/>
    <property type="evidence" value="ECO:0007669"/>
    <property type="project" value="InterPro"/>
</dbReference>
<organism evidence="3 4">
    <name type="scientific">Actinomadura citrea</name>
    <dbReference type="NCBI Taxonomy" id="46158"/>
    <lineage>
        <taxon>Bacteria</taxon>
        <taxon>Bacillati</taxon>
        <taxon>Actinomycetota</taxon>
        <taxon>Actinomycetes</taxon>
        <taxon>Streptosporangiales</taxon>
        <taxon>Thermomonosporaceae</taxon>
        <taxon>Actinomadura</taxon>
    </lineage>
</organism>
<evidence type="ECO:0000256" key="1">
    <source>
        <dbReference type="ARBA" id="ARBA00010617"/>
    </source>
</evidence>
<keyword evidence="4" id="KW-1185">Reference proteome</keyword>
<dbReference type="GO" id="GO:0036199">
    <property type="term" value="F:cholest-4-en-3-one 26-monooxygenase activity"/>
    <property type="evidence" value="ECO:0007669"/>
    <property type="project" value="TreeGrafter"/>
</dbReference>
<dbReference type="InterPro" id="IPR002397">
    <property type="entry name" value="Cyt_P450_B"/>
</dbReference>
<evidence type="ECO:0000313" key="3">
    <source>
        <dbReference type="EMBL" id="NYE11593.1"/>
    </source>
</evidence>
<keyword evidence="2" id="KW-0503">Monooxygenase</keyword>
<dbReference type="RefSeq" id="WP_179832949.1">
    <property type="nucleotide sequence ID" value="NZ_BMRD01000012.1"/>
</dbReference>
<dbReference type="PANTHER" id="PTHR46696:SF4">
    <property type="entry name" value="BIOTIN BIOSYNTHESIS CYTOCHROME P450"/>
    <property type="match status" value="1"/>
</dbReference>
<accession>A0A7Y9G830</accession>
<dbReference type="AlphaFoldDB" id="A0A7Y9G830"/>
<comment type="caution">
    <text evidence="3">The sequence shown here is derived from an EMBL/GenBank/DDBJ whole genome shotgun (WGS) entry which is preliminary data.</text>
</comment>
<dbReference type="PANTHER" id="PTHR46696">
    <property type="entry name" value="P450, PUTATIVE (EUROFUNG)-RELATED"/>
    <property type="match status" value="1"/>
</dbReference>
<dbReference type="GO" id="GO:0020037">
    <property type="term" value="F:heme binding"/>
    <property type="evidence" value="ECO:0007669"/>
    <property type="project" value="InterPro"/>
</dbReference>
<dbReference type="InterPro" id="IPR036396">
    <property type="entry name" value="Cyt_P450_sf"/>
</dbReference>
<evidence type="ECO:0000313" key="4">
    <source>
        <dbReference type="Proteomes" id="UP000591272"/>
    </source>
</evidence>
<dbReference type="InterPro" id="IPR001128">
    <property type="entry name" value="Cyt_P450"/>
</dbReference>
<dbReference type="Gene3D" id="1.10.630.10">
    <property type="entry name" value="Cytochrome P450"/>
    <property type="match status" value="1"/>
</dbReference>
<name>A0A7Y9G830_9ACTN</name>
<evidence type="ECO:0000256" key="2">
    <source>
        <dbReference type="RuleBase" id="RU000461"/>
    </source>
</evidence>
<comment type="similarity">
    <text evidence="1 2">Belongs to the cytochrome P450 family.</text>
</comment>
<dbReference type="EMBL" id="JACCBT010000001">
    <property type="protein sequence ID" value="NYE11593.1"/>
    <property type="molecule type" value="Genomic_DNA"/>
</dbReference>
<dbReference type="Pfam" id="PF00067">
    <property type="entry name" value="p450"/>
    <property type="match status" value="1"/>
</dbReference>
<sequence>MFAEPDRFDLGRDTTAKISFGSGRHYCIGAHLARLEARVALEELAARTGGYDIDEAGARRVNSPYARGFAELPTTITRGAG</sequence>
<keyword evidence="2" id="KW-0408">Iron</keyword>
<protein>
    <submittedName>
        <fullName evidence="3">Cytochrome P450</fullName>
    </submittedName>
</protein>